<reference evidence="3" key="1">
    <citation type="submission" date="2021-01" db="EMBL/GenBank/DDBJ databases">
        <authorList>
            <person name="Corre E."/>
            <person name="Pelletier E."/>
            <person name="Niang G."/>
            <person name="Scheremetjew M."/>
            <person name="Finn R."/>
            <person name="Kale V."/>
            <person name="Holt S."/>
            <person name="Cochrane G."/>
            <person name="Meng A."/>
            <person name="Brown T."/>
            <person name="Cohen L."/>
        </authorList>
    </citation>
    <scope>NUCLEOTIDE SEQUENCE</scope>
    <source>
        <strain evidence="3">CCMP722</strain>
    </source>
</reference>
<feature type="transmembrane region" description="Helical" evidence="2">
    <location>
        <begin position="391"/>
        <end position="413"/>
    </location>
</feature>
<gene>
    <name evidence="3" type="ORF">POBO1169_LOCUS3994</name>
</gene>
<evidence type="ECO:0000256" key="2">
    <source>
        <dbReference type="SAM" id="Phobius"/>
    </source>
</evidence>
<feature type="coiled-coil region" evidence="1">
    <location>
        <begin position="330"/>
        <end position="357"/>
    </location>
</feature>
<organism evidence="3">
    <name type="scientific">Pyramimonas obovata</name>
    <dbReference type="NCBI Taxonomy" id="1411642"/>
    <lineage>
        <taxon>Eukaryota</taxon>
        <taxon>Viridiplantae</taxon>
        <taxon>Chlorophyta</taxon>
        <taxon>Pyramimonadophyceae</taxon>
        <taxon>Pyramimonadales</taxon>
        <taxon>Pyramimonadaceae</taxon>
        <taxon>Pyramimonas</taxon>
        <taxon>Pyramimonas incertae sedis</taxon>
    </lineage>
</organism>
<keyword evidence="2" id="KW-0812">Transmembrane</keyword>
<dbReference type="AlphaFoldDB" id="A0A7S0MZ50"/>
<sequence length="485" mass="53922">MIARETRCATALVSESSISWLGPRPRHIKPRQQPCDGRQRSLCTSRRHLLRIQSPRIASETSANARTRYKTICSSAFQADTGGDTLLQALTLEQQMALTEVVAKLVPLPLPHYISQKVVGEAVGNVSVILATQLTPKLRRAVMQGRTLSDSEMNELCDILTSSIDVPLLPKSSARPLFRSVVESLFGPHKIKVIDLDWNAVLSAGIGLENTQYRERLAMDLAAAFDVPGMREDQRLATANWVLKKTSDLAGKILPPKLLPLLRASSTKDLERMRPSIAASIFEAISNVPLGVGVILPKNTKEKLANKIVDNLYENYINKSPARLRLMSPSERENYEIESLRGTLADLERTQESLQLQTRLAISQLWHNHWKKVSLTWILRGKITLRMLRKIAIFGLALGFVAGVGCLICLGLGRWDLVMTVQSAALHVYYKATYFASLMIAYSATTYTQVIRSSQIAQTHIVQVLLAAKMICLKGNEVFLSFLGR</sequence>
<keyword evidence="2" id="KW-0472">Membrane</keyword>
<name>A0A7S0MZ50_9CHLO</name>
<feature type="transmembrane region" description="Helical" evidence="2">
    <location>
        <begin position="433"/>
        <end position="451"/>
    </location>
</feature>
<proteinExistence type="predicted"/>
<accession>A0A7S0MZ50</accession>
<evidence type="ECO:0000313" key="3">
    <source>
        <dbReference type="EMBL" id="CAD8655549.1"/>
    </source>
</evidence>
<dbReference type="EMBL" id="HBFA01007656">
    <property type="protein sequence ID" value="CAD8655549.1"/>
    <property type="molecule type" value="Transcribed_RNA"/>
</dbReference>
<protein>
    <submittedName>
        <fullName evidence="3">Uncharacterized protein</fullName>
    </submittedName>
</protein>
<evidence type="ECO:0000256" key="1">
    <source>
        <dbReference type="SAM" id="Coils"/>
    </source>
</evidence>
<keyword evidence="1" id="KW-0175">Coiled coil</keyword>
<keyword evidence="2" id="KW-1133">Transmembrane helix</keyword>